<dbReference type="AlphaFoldDB" id="A0A0M3I623"/>
<dbReference type="Pfam" id="PF12763">
    <property type="entry name" value="EH"/>
    <property type="match status" value="1"/>
</dbReference>
<dbReference type="PANTHER" id="PTHR15463:SF2">
    <property type="entry name" value="SYNERGIN GAMMA"/>
    <property type="match status" value="1"/>
</dbReference>
<dbReference type="SUPFAM" id="SSF47473">
    <property type="entry name" value="EF-hand"/>
    <property type="match status" value="1"/>
</dbReference>
<dbReference type="Proteomes" id="UP000036681">
    <property type="component" value="Unplaced"/>
</dbReference>
<dbReference type="InterPro" id="IPR000261">
    <property type="entry name" value="EH_dom"/>
</dbReference>
<dbReference type="InterPro" id="IPR039656">
    <property type="entry name" value="SYNRG"/>
</dbReference>
<sequence>MHASGAKPPAESSGHLTSSANTLNMMQQVHYNANIPIRSNNGTGLLKQGGGIVPPALLEESRVPRFYQEAIASCGAANVSQLPNTALVYNLMVTSRLPRAVLGNIWSLVNRTLPGQLTRQEFFSCLALIALAQKGQSLSALSNVSMLPIPHFQACAAFPSHYLQEEPTTDHHIAVVCPSTAPPASTRTVPVQLGVPFTHRKQPSSTASTMHKSMQDFNGASSDTAAKVQMPHPVMAPIVSDSRSTQLTSTTVTASSLTNLINVATNYSAACEAVSLPQTSQPQACPLSSSALSKLHIPHSLTTPVVSHASLQPASVPLTSATQIPRSMTAPIASNAYAAKLAAASAYLASHGQAHSAGTAGSASAGCNLYPSVSSSASAATGTQRMPPFTPTALLNHSASKVGPTLGNASRSGLMNFANFGSSAASVVSAAQMPKHSNVLHSSNSCDVPNDHSGITQVSGHSLVDTQLSLSDNSLSISSSVQHSNANPNSSLNLFDSLTSRPSSVTAVTSHKNDLDLLCGISFGTTSAIAVEGDNSEITAVTATNNAVEQFGDFASSKPIHMPNGAQLPQPITPVPVRSEGLPNERKEAVDIYAAVKAVEGDFRDNEMEGECVRIWERCIAEAHRLLKEGDIMLPPFSEETIEAVVRTERGARYLAALEAVYDVVRRLSHCDAEAEFKLLSFLGMVHMLMFIIKVSRIRKGRSEDLKKLCNELREIDEIWMRLKKYVAPTEREYVGSVSFNGLLPKRCGICLSEICEDALLEFAGIAYHKQCANLWINRVDSLLPRLS</sequence>
<dbReference type="InterPro" id="IPR011992">
    <property type="entry name" value="EF-hand-dom_pair"/>
</dbReference>
<organism evidence="2 3">
    <name type="scientific">Ascaris lumbricoides</name>
    <name type="common">Giant roundworm</name>
    <dbReference type="NCBI Taxonomy" id="6252"/>
    <lineage>
        <taxon>Eukaryota</taxon>
        <taxon>Metazoa</taxon>
        <taxon>Ecdysozoa</taxon>
        <taxon>Nematoda</taxon>
        <taxon>Chromadorea</taxon>
        <taxon>Rhabditida</taxon>
        <taxon>Spirurina</taxon>
        <taxon>Ascaridomorpha</taxon>
        <taxon>Ascaridoidea</taxon>
        <taxon>Ascarididae</taxon>
        <taxon>Ascaris</taxon>
    </lineage>
</organism>
<dbReference type="Pfam" id="PF25999">
    <property type="entry name" value="SYNRG_C"/>
    <property type="match status" value="1"/>
</dbReference>
<dbReference type="Gene3D" id="1.10.238.10">
    <property type="entry name" value="EF-hand"/>
    <property type="match status" value="1"/>
</dbReference>
<accession>A0A0M3I623</accession>
<dbReference type="PROSITE" id="PS50031">
    <property type="entry name" value="EH"/>
    <property type="match status" value="1"/>
</dbReference>
<dbReference type="WBParaSite" id="ALUE_0001245001-mRNA-1">
    <property type="protein sequence ID" value="ALUE_0001245001-mRNA-1"/>
    <property type="gene ID" value="ALUE_0001245001"/>
</dbReference>
<name>A0A0M3I623_ASCLU</name>
<reference evidence="3" key="1">
    <citation type="submission" date="2017-02" db="UniProtKB">
        <authorList>
            <consortium name="WormBaseParasite"/>
        </authorList>
    </citation>
    <scope>IDENTIFICATION</scope>
</reference>
<proteinExistence type="predicted"/>
<protein>
    <submittedName>
        <fullName evidence="3">EH domain-containing protein</fullName>
    </submittedName>
</protein>
<dbReference type="SMART" id="SM00027">
    <property type="entry name" value="EH"/>
    <property type="match status" value="1"/>
</dbReference>
<keyword evidence="2" id="KW-1185">Reference proteome</keyword>
<dbReference type="InterPro" id="IPR059024">
    <property type="entry name" value="SYNRG_C"/>
</dbReference>
<dbReference type="GO" id="GO:0030130">
    <property type="term" value="C:clathrin coat of trans-Golgi network vesicle"/>
    <property type="evidence" value="ECO:0007669"/>
    <property type="project" value="TreeGrafter"/>
</dbReference>
<evidence type="ECO:0000259" key="1">
    <source>
        <dbReference type="PROSITE" id="PS50031"/>
    </source>
</evidence>
<feature type="domain" description="EH" evidence="1">
    <location>
        <begin position="59"/>
        <end position="150"/>
    </location>
</feature>
<evidence type="ECO:0000313" key="2">
    <source>
        <dbReference type="Proteomes" id="UP000036681"/>
    </source>
</evidence>
<dbReference type="PANTHER" id="PTHR15463">
    <property type="entry name" value="AP1 GAMMA SUBUNIT BINDING PROTEIN 1"/>
    <property type="match status" value="1"/>
</dbReference>
<evidence type="ECO:0000313" key="3">
    <source>
        <dbReference type="WBParaSite" id="ALUE_0001245001-mRNA-1"/>
    </source>
</evidence>